<evidence type="ECO:0000256" key="1">
    <source>
        <dbReference type="SAM" id="MobiDB-lite"/>
    </source>
</evidence>
<proteinExistence type="predicted"/>
<dbReference type="Proteomes" id="UP000800092">
    <property type="component" value="Unassembled WGS sequence"/>
</dbReference>
<dbReference type="AlphaFoldDB" id="A0A6A6HK91"/>
<evidence type="ECO:0000313" key="2">
    <source>
        <dbReference type="EMBL" id="KAF2238239.1"/>
    </source>
</evidence>
<protein>
    <submittedName>
        <fullName evidence="2">Uncharacterized protein</fullName>
    </submittedName>
</protein>
<sequence length="349" mass="39403">MSQSSQAAGNTSEVASDGDWQRLIQEGAVLVSKLEKGPKGKSEWTYKNMLKQGWKQEDWNNAFKPFLEGSIPRVRLASVLELLKVSHKDKAVGGRNDYQVLKLDRERLDPKERELLQTDPNHGNFENAFNPKDGVLLCHRNDKPKRTAYDGAGREVHLHIPQPLYWSDLIFPQWEHFAEQAGCDARNLRYVFRSRITNDLTKKIIRRAIRAKINTSSSTQASGDLSTRTWPGHTFRTDSDEGRALLATPNARGIALGMIDRPEKYHGRVIEEIQVFLDDPPRPYTSSTVPDTCMLIRIVDQKPKQQTPQASQQKVAVASKGPSKARRVLKSAKDTTKDTFKEGCKGQSN</sequence>
<name>A0A6A6HK91_VIRVR</name>
<gene>
    <name evidence="2" type="ORF">EV356DRAFT_552302</name>
</gene>
<accession>A0A6A6HK91</accession>
<feature type="compositionally biased region" description="Polar residues" evidence="1">
    <location>
        <begin position="304"/>
        <end position="314"/>
    </location>
</feature>
<evidence type="ECO:0000313" key="3">
    <source>
        <dbReference type="Proteomes" id="UP000800092"/>
    </source>
</evidence>
<dbReference type="OrthoDB" id="5337308at2759"/>
<organism evidence="2 3">
    <name type="scientific">Viridothelium virens</name>
    <name type="common">Speckled blister lichen</name>
    <name type="synonym">Trypethelium virens</name>
    <dbReference type="NCBI Taxonomy" id="1048519"/>
    <lineage>
        <taxon>Eukaryota</taxon>
        <taxon>Fungi</taxon>
        <taxon>Dikarya</taxon>
        <taxon>Ascomycota</taxon>
        <taxon>Pezizomycotina</taxon>
        <taxon>Dothideomycetes</taxon>
        <taxon>Dothideomycetes incertae sedis</taxon>
        <taxon>Trypetheliales</taxon>
        <taxon>Trypetheliaceae</taxon>
        <taxon>Viridothelium</taxon>
    </lineage>
</organism>
<reference evidence="2" key="1">
    <citation type="journal article" date="2020" name="Stud. Mycol.">
        <title>101 Dothideomycetes genomes: a test case for predicting lifestyles and emergence of pathogens.</title>
        <authorList>
            <person name="Haridas S."/>
            <person name="Albert R."/>
            <person name="Binder M."/>
            <person name="Bloem J."/>
            <person name="Labutti K."/>
            <person name="Salamov A."/>
            <person name="Andreopoulos B."/>
            <person name="Baker S."/>
            <person name="Barry K."/>
            <person name="Bills G."/>
            <person name="Bluhm B."/>
            <person name="Cannon C."/>
            <person name="Castanera R."/>
            <person name="Culley D."/>
            <person name="Daum C."/>
            <person name="Ezra D."/>
            <person name="Gonzalez J."/>
            <person name="Henrissat B."/>
            <person name="Kuo A."/>
            <person name="Liang C."/>
            <person name="Lipzen A."/>
            <person name="Lutzoni F."/>
            <person name="Magnuson J."/>
            <person name="Mondo S."/>
            <person name="Nolan M."/>
            <person name="Ohm R."/>
            <person name="Pangilinan J."/>
            <person name="Park H.-J."/>
            <person name="Ramirez L."/>
            <person name="Alfaro M."/>
            <person name="Sun H."/>
            <person name="Tritt A."/>
            <person name="Yoshinaga Y."/>
            <person name="Zwiers L.-H."/>
            <person name="Turgeon B."/>
            <person name="Goodwin S."/>
            <person name="Spatafora J."/>
            <person name="Crous P."/>
            <person name="Grigoriev I."/>
        </authorList>
    </citation>
    <scope>NUCLEOTIDE SEQUENCE</scope>
    <source>
        <strain evidence="2">Tuck. ex Michener</strain>
    </source>
</reference>
<dbReference type="EMBL" id="ML991776">
    <property type="protein sequence ID" value="KAF2238239.1"/>
    <property type="molecule type" value="Genomic_DNA"/>
</dbReference>
<keyword evidence="3" id="KW-1185">Reference proteome</keyword>
<feature type="compositionally biased region" description="Basic and acidic residues" evidence="1">
    <location>
        <begin position="331"/>
        <end position="349"/>
    </location>
</feature>
<feature type="region of interest" description="Disordered" evidence="1">
    <location>
        <begin position="302"/>
        <end position="349"/>
    </location>
</feature>